<evidence type="ECO:0000259" key="8">
    <source>
        <dbReference type="Pfam" id="PF00892"/>
    </source>
</evidence>
<evidence type="ECO:0000256" key="4">
    <source>
        <dbReference type="ARBA" id="ARBA00022692"/>
    </source>
</evidence>
<feature type="transmembrane region" description="Helical" evidence="7">
    <location>
        <begin position="96"/>
        <end position="117"/>
    </location>
</feature>
<keyword evidence="3" id="KW-1003">Cell membrane</keyword>
<dbReference type="SUPFAM" id="SSF103481">
    <property type="entry name" value="Multidrug resistance efflux transporter EmrE"/>
    <property type="match status" value="2"/>
</dbReference>
<evidence type="ECO:0000256" key="3">
    <source>
        <dbReference type="ARBA" id="ARBA00022475"/>
    </source>
</evidence>
<proteinExistence type="inferred from homology"/>
<dbReference type="RefSeq" id="WP_152891486.1">
    <property type="nucleotide sequence ID" value="NZ_WHJC01000302.1"/>
</dbReference>
<evidence type="ECO:0000256" key="6">
    <source>
        <dbReference type="ARBA" id="ARBA00023136"/>
    </source>
</evidence>
<accession>A0A6I1MPM3</accession>
<comment type="subcellular location">
    <subcellularLocation>
        <location evidence="1">Cell membrane</location>
        <topology evidence="1">Multi-pass membrane protein</topology>
    </subcellularLocation>
</comment>
<protein>
    <submittedName>
        <fullName evidence="9">EamA family transporter</fullName>
    </submittedName>
</protein>
<evidence type="ECO:0000256" key="7">
    <source>
        <dbReference type="SAM" id="Phobius"/>
    </source>
</evidence>
<gene>
    <name evidence="9" type="ORF">GBZ86_13510</name>
</gene>
<evidence type="ECO:0000313" key="9">
    <source>
        <dbReference type="EMBL" id="MPQ44753.1"/>
    </source>
</evidence>
<feature type="domain" description="EamA" evidence="8">
    <location>
        <begin position="5"/>
        <end position="139"/>
    </location>
</feature>
<dbReference type="Pfam" id="PF00892">
    <property type="entry name" value="EamA"/>
    <property type="match status" value="2"/>
</dbReference>
<feature type="transmembrane region" description="Helical" evidence="7">
    <location>
        <begin position="39"/>
        <end position="56"/>
    </location>
</feature>
<feature type="transmembrane region" description="Helical" evidence="7">
    <location>
        <begin position="272"/>
        <end position="290"/>
    </location>
</feature>
<dbReference type="PANTHER" id="PTHR32322:SF18">
    <property type="entry name" value="S-ADENOSYLMETHIONINE_S-ADENOSYLHOMOCYSTEINE TRANSPORTER"/>
    <property type="match status" value="1"/>
</dbReference>
<dbReference type="InterPro" id="IPR000620">
    <property type="entry name" value="EamA_dom"/>
</dbReference>
<organism evidence="9 10">
    <name type="scientific">Clostridium tarantellae</name>
    <dbReference type="NCBI Taxonomy" id="39493"/>
    <lineage>
        <taxon>Bacteria</taxon>
        <taxon>Bacillati</taxon>
        <taxon>Bacillota</taxon>
        <taxon>Clostridia</taxon>
        <taxon>Eubacteriales</taxon>
        <taxon>Clostridiaceae</taxon>
        <taxon>Clostridium</taxon>
    </lineage>
</organism>
<feature type="transmembrane region" description="Helical" evidence="7">
    <location>
        <begin position="151"/>
        <end position="171"/>
    </location>
</feature>
<feature type="transmembrane region" description="Helical" evidence="7">
    <location>
        <begin position="68"/>
        <end position="90"/>
    </location>
</feature>
<dbReference type="AlphaFoldDB" id="A0A6I1MPM3"/>
<reference evidence="9 10" key="1">
    <citation type="submission" date="2019-10" db="EMBL/GenBank/DDBJ databases">
        <title>The Genome Sequence of Clostridium tarantellae Isolated from Fish Brain.</title>
        <authorList>
            <person name="Bano L."/>
            <person name="Kiel M."/>
            <person name="Sales G."/>
            <person name="Doxey A.C."/>
            <person name="Mansfield M.J."/>
            <person name="Schiavone M."/>
            <person name="Rossetto O."/>
            <person name="Pirazzini M."/>
            <person name="Dobrindt U."/>
            <person name="Montecucco C."/>
        </authorList>
    </citation>
    <scope>NUCLEOTIDE SEQUENCE [LARGE SCALE GENOMIC DNA]</scope>
    <source>
        <strain evidence="9 10">DSM 3997</strain>
    </source>
</reference>
<sequence>MNKTKGITLTILSAIIFGFSFTLSPLTYGAGGSNPVTLTFLRSFMCLPVLFVVLKVKKISFKITKKEAFNLFILGLIGTAVTTLILNTSFAYVDVGIATTIHFVYPIFVTIGCVLFFKEHLSMKKLLALIIATLGICCFFGIDVGSNSANTPLGITFAILSGITYAFYIIFMDKSGLKNLNPFKTSFYVAVVVAFVIGIYGLTTKELTISTLTTQSWILTFIISILCSLVAVSLLQVGIKHIGASTAAILSTFEPITGVVCGAILLGEEFTALKILACVLIFTGVGILVLSKDKEKIESSNKVINHKEAISHH</sequence>
<feature type="transmembrane region" description="Helical" evidence="7">
    <location>
        <begin position="183"/>
        <end position="203"/>
    </location>
</feature>
<dbReference type="OrthoDB" id="9808556at2"/>
<feature type="transmembrane region" description="Helical" evidence="7">
    <location>
        <begin position="126"/>
        <end position="145"/>
    </location>
</feature>
<comment type="caution">
    <text evidence="9">The sequence shown here is derived from an EMBL/GenBank/DDBJ whole genome shotgun (WGS) entry which is preliminary data.</text>
</comment>
<dbReference type="Proteomes" id="UP000430345">
    <property type="component" value="Unassembled WGS sequence"/>
</dbReference>
<evidence type="ECO:0000256" key="5">
    <source>
        <dbReference type="ARBA" id="ARBA00022989"/>
    </source>
</evidence>
<dbReference type="Gene3D" id="1.10.3730.20">
    <property type="match status" value="2"/>
</dbReference>
<keyword evidence="6 7" id="KW-0472">Membrane</keyword>
<dbReference type="PANTHER" id="PTHR32322">
    <property type="entry name" value="INNER MEMBRANE TRANSPORTER"/>
    <property type="match status" value="1"/>
</dbReference>
<dbReference type="GO" id="GO:0005886">
    <property type="term" value="C:plasma membrane"/>
    <property type="evidence" value="ECO:0007669"/>
    <property type="project" value="UniProtKB-SubCell"/>
</dbReference>
<feature type="domain" description="EamA" evidence="8">
    <location>
        <begin position="153"/>
        <end position="289"/>
    </location>
</feature>
<name>A0A6I1MPM3_9CLOT</name>
<dbReference type="EMBL" id="WHJC01000302">
    <property type="protein sequence ID" value="MPQ44753.1"/>
    <property type="molecule type" value="Genomic_DNA"/>
</dbReference>
<keyword evidence="5 7" id="KW-1133">Transmembrane helix</keyword>
<dbReference type="InterPro" id="IPR037185">
    <property type="entry name" value="EmrE-like"/>
</dbReference>
<evidence type="ECO:0000256" key="1">
    <source>
        <dbReference type="ARBA" id="ARBA00004651"/>
    </source>
</evidence>
<evidence type="ECO:0000256" key="2">
    <source>
        <dbReference type="ARBA" id="ARBA00007362"/>
    </source>
</evidence>
<keyword evidence="4 7" id="KW-0812">Transmembrane</keyword>
<keyword evidence="10" id="KW-1185">Reference proteome</keyword>
<comment type="similarity">
    <text evidence="2">Belongs to the EamA transporter family.</text>
</comment>
<feature type="transmembrane region" description="Helical" evidence="7">
    <location>
        <begin position="215"/>
        <end position="235"/>
    </location>
</feature>
<dbReference type="InterPro" id="IPR050638">
    <property type="entry name" value="AA-Vitamin_Transporters"/>
</dbReference>
<evidence type="ECO:0000313" key="10">
    <source>
        <dbReference type="Proteomes" id="UP000430345"/>
    </source>
</evidence>
<feature type="transmembrane region" description="Helical" evidence="7">
    <location>
        <begin position="247"/>
        <end position="266"/>
    </location>
</feature>